<name>A0A7R9H0C3_TIMPO</name>
<proteinExistence type="predicted"/>
<sequence>MSNKTLVCLYSWSELAKADDETPTSSLTPPTEGSASAVGLLRGMTVAHNSDALTKGRTQVYPYCPLFVPGEVWVSWA</sequence>
<gene>
    <name evidence="1" type="ORF">TPSB3V08_LOCUS4463</name>
</gene>
<dbReference type="EMBL" id="OD002143">
    <property type="protein sequence ID" value="CAD7404385.1"/>
    <property type="molecule type" value="Genomic_DNA"/>
</dbReference>
<evidence type="ECO:0000313" key="1">
    <source>
        <dbReference type="EMBL" id="CAD7404385.1"/>
    </source>
</evidence>
<dbReference type="AlphaFoldDB" id="A0A7R9H0C3"/>
<accession>A0A7R9H0C3</accession>
<protein>
    <submittedName>
        <fullName evidence="1">Uncharacterized protein</fullName>
    </submittedName>
</protein>
<reference evidence="1" key="1">
    <citation type="submission" date="2020-11" db="EMBL/GenBank/DDBJ databases">
        <authorList>
            <person name="Tran Van P."/>
        </authorList>
    </citation>
    <scope>NUCLEOTIDE SEQUENCE</scope>
</reference>
<organism evidence="1">
    <name type="scientific">Timema poppense</name>
    <name type="common">Walking stick</name>
    <dbReference type="NCBI Taxonomy" id="170557"/>
    <lineage>
        <taxon>Eukaryota</taxon>
        <taxon>Metazoa</taxon>
        <taxon>Ecdysozoa</taxon>
        <taxon>Arthropoda</taxon>
        <taxon>Hexapoda</taxon>
        <taxon>Insecta</taxon>
        <taxon>Pterygota</taxon>
        <taxon>Neoptera</taxon>
        <taxon>Polyneoptera</taxon>
        <taxon>Phasmatodea</taxon>
        <taxon>Timematodea</taxon>
        <taxon>Timematoidea</taxon>
        <taxon>Timematidae</taxon>
        <taxon>Timema</taxon>
    </lineage>
</organism>